<dbReference type="Proteomes" id="UP000583929">
    <property type="component" value="Unassembled WGS sequence"/>
</dbReference>
<protein>
    <recommendedName>
        <fullName evidence="4">Coenzyme Q-binding protein COQ10 START domain-containing protein</fullName>
    </recommendedName>
</protein>
<comment type="caution">
    <text evidence="5">The sequence shown here is derived from an EMBL/GenBank/DDBJ whole genome shotgun (WGS) entry which is preliminary data.</text>
</comment>
<reference evidence="5 6" key="1">
    <citation type="journal article" date="2020" name="bioRxiv">
        <title>Sequence and annotation of 42 cannabis genomes reveals extensive copy number variation in cannabinoid synthesis and pathogen resistance genes.</title>
        <authorList>
            <person name="Mckernan K.J."/>
            <person name="Helbert Y."/>
            <person name="Kane L.T."/>
            <person name="Ebling H."/>
            <person name="Zhang L."/>
            <person name="Liu B."/>
            <person name="Eaton Z."/>
            <person name="Mclaughlin S."/>
            <person name="Kingan S."/>
            <person name="Baybayan P."/>
            <person name="Concepcion G."/>
            <person name="Jordan M."/>
            <person name="Riva A."/>
            <person name="Barbazuk W."/>
            <person name="Harkins T."/>
        </authorList>
    </citation>
    <scope>NUCLEOTIDE SEQUENCE [LARGE SCALE GENOMIC DNA]</scope>
    <source>
        <strain evidence="6">cv. Jamaican Lion 4</strain>
        <tissue evidence="5">Leaf</tissue>
    </source>
</reference>
<comment type="subunit">
    <text evidence="2">Interacts with coenzyme Q.</text>
</comment>
<dbReference type="InterPro" id="IPR044996">
    <property type="entry name" value="COQ10-like"/>
</dbReference>
<gene>
    <name evidence="5" type="ORF">G4B88_005050</name>
</gene>
<dbReference type="EMBL" id="JAATIQ010000064">
    <property type="protein sequence ID" value="KAF4390132.1"/>
    <property type="molecule type" value="Genomic_DNA"/>
</dbReference>
<dbReference type="PANTHER" id="PTHR12901:SF10">
    <property type="entry name" value="COENZYME Q-BINDING PROTEIN COQ10, MITOCHONDRIAL"/>
    <property type="match status" value="1"/>
</dbReference>
<proteinExistence type="inferred from homology"/>
<dbReference type="PANTHER" id="PTHR12901">
    <property type="entry name" value="SPERM PROTEIN HOMOLOG"/>
    <property type="match status" value="1"/>
</dbReference>
<evidence type="ECO:0000256" key="3">
    <source>
        <dbReference type="ARBA" id="ARBA00024947"/>
    </source>
</evidence>
<dbReference type="AlphaFoldDB" id="A0A7J6H4E0"/>
<name>A0A7J6H4E0_CANSA</name>
<evidence type="ECO:0000313" key="6">
    <source>
        <dbReference type="Proteomes" id="UP000583929"/>
    </source>
</evidence>
<evidence type="ECO:0000259" key="4">
    <source>
        <dbReference type="Pfam" id="PF03364"/>
    </source>
</evidence>
<evidence type="ECO:0000256" key="2">
    <source>
        <dbReference type="ARBA" id="ARBA00011814"/>
    </source>
</evidence>
<evidence type="ECO:0000313" key="5">
    <source>
        <dbReference type="EMBL" id="KAF4390132.1"/>
    </source>
</evidence>
<accession>A0A7J6H4E0</accession>
<dbReference type="InterPro" id="IPR023393">
    <property type="entry name" value="START-like_dom_sf"/>
</dbReference>
<dbReference type="SUPFAM" id="SSF55961">
    <property type="entry name" value="Bet v1-like"/>
    <property type="match status" value="1"/>
</dbReference>
<sequence length="231" mass="26392">MSPFSSCSKAIGSLISRRNSIRHLVKFGEKSGPISYHPNPTSVQGIFQFPTDAKSTFCSSGRRNFFGCNDSVLSKIYEEKRVLGYSPEQLYNVVAAVDLYQDFLPWCQRSQILKQHPHNDENDESFDAELEIGFNFFVESYVSRVELIKPKRVKTTALDTTLFHHLINIWEFNPGPVQGSCNVYFLVDFKFQSPLYGKVASMFFKDVVSRLVGSFNERCRIIYGPATRVLE</sequence>
<evidence type="ECO:0000256" key="1">
    <source>
        <dbReference type="ARBA" id="ARBA00006885"/>
    </source>
</evidence>
<dbReference type="GO" id="GO:0045333">
    <property type="term" value="P:cellular respiration"/>
    <property type="evidence" value="ECO:0007669"/>
    <property type="project" value="InterPro"/>
</dbReference>
<dbReference type="GO" id="GO:0005739">
    <property type="term" value="C:mitochondrion"/>
    <property type="evidence" value="ECO:0007669"/>
    <property type="project" value="TreeGrafter"/>
</dbReference>
<dbReference type="CDD" id="cd07813">
    <property type="entry name" value="COQ10p_like"/>
    <property type="match status" value="1"/>
</dbReference>
<dbReference type="GO" id="GO:0048039">
    <property type="term" value="F:ubiquinone binding"/>
    <property type="evidence" value="ECO:0007669"/>
    <property type="project" value="InterPro"/>
</dbReference>
<dbReference type="Gene3D" id="3.30.530.20">
    <property type="match status" value="1"/>
</dbReference>
<keyword evidence="6" id="KW-1185">Reference proteome</keyword>
<organism evidence="5 6">
    <name type="scientific">Cannabis sativa</name>
    <name type="common">Hemp</name>
    <name type="synonym">Marijuana</name>
    <dbReference type="NCBI Taxonomy" id="3483"/>
    <lineage>
        <taxon>Eukaryota</taxon>
        <taxon>Viridiplantae</taxon>
        <taxon>Streptophyta</taxon>
        <taxon>Embryophyta</taxon>
        <taxon>Tracheophyta</taxon>
        <taxon>Spermatophyta</taxon>
        <taxon>Magnoliopsida</taxon>
        <taxon>eudicotyledons</taxon>
        <taxon>Gunneridae</taxon>
        <taxon>Pentapetalae</taxon>
        <taxon>rosids</taxon>
        <taxon>fabids</taxon>
        <taxon>Rosales</taxon>
        <taxon>Cannabaceae</taxon>
        <taxon>Cannabis</taxon>
    </lineage>
</organism>
<dbReference type="InterPro" id="IPR005031">
    <property type="entry name" value="COQ10_START"/>
</dbReference>
<comment type="similarity">
    <text evidence="1">Belongs to the COQ10 family.</text>
</comment>
<dbReference type="Pfam" id="PF03364">
    <property type="entry name" value="Polyketide_cyc"/>
    <property type="match status" value="1"/>
</dbReference>
<comment type="function">
    <text evidence="3">Required for the function of coenzyme Q in the respiratory chain. May serve as a chaperone or may be involved in the transport of Q6 from its site of synthesis to the catalytic sites of the respiratory complexes.</text>
</comment>
<feature type="domain" description="Coenzyme Q-binding protein COQ10 START" evidence="4">
    <location>
        <begin position="84"/>
        <end position="215"/>
    </location>
</feature>